<evidence type="ECO:0000259" key="4">
    <source>
        <dbReference type="PROSITE" id="PS01124"/>
    </source>
</evidence>
<dbReference type="Gene3D" id="3.40.50.880">
    <property type="match status" value="1"/>
</dbReference>
<dbReference type="SUPFAM" id="SSF52317">
    <property type="entry name" value="Class I glutamine amidotransferase-like"/>
    <property type="match status" value="1"/>
</dbReference>
<dbReference type="InterPro" id="IPR002818">
    <property type="entry name" value="DJ-1/PfpI"/>
</dbReference>
<evidence type="ECO:0000313" key="5">
    <source>
        <dbReference type="EMBL" id="KJE21361.1"/>
    </source>
</evidence>
<dbReference type="SMART" id="SM00342">
    <property type="entry name" value="HTH_ARAC"/>
    <property type="match status" value="1"/>
</dbReference>
<evidence type="ECO:0000256" key="3">
    <source>
        <dbReference type="SAM" id="MobiDB-lite"/>
    </source>
</evidence>
<protein>
    <submittedName>
        <fullName evidence="5">Transcriptional regulator, AraC family with amidase-like domain</fullName>
    </submittedName>
</protein>
<proteinExistence type="predicted"/>
<evidence type="ECO:0000256" key="1">
    <source>
        <dbReference type="ARBA" id="ARBA00023015"/>
    </source>
</evidence>
<dbReference type="Gene3D" id="1.10.10.60">
    <property type="entry name" value="Homeodomain-like"/>
    <property type="match status" value="1"/>
</dbReference>
<dbReference type="InterPro" id="IPR018060">
    <property type="entry name" value="HTH_AraC"/>
</dbReference>
<dbReference type="InterPro" id="IPR029062">
    <property type="entry name" value="Class_I_gatase-like"/>
</dbReference>
<dbReference type="CDD" id="cd03137">
    <property type="entry name" value="GATase1_AraC_1"/>
    <property type="match status" value="1"/>
</dbReference>
<feature type="region of interest" description="Disordered" evidence="3">
    <location>
        <begin position="226"/>
        <end position="245"/>
    </location>
</feature>
<accession>A0A0D8BB06</accession>
<dbReference type="Pfam" id="PF01965">
    <property type="entry name" value="DJ-1_PfpI"/>
    <property type="match status" value="1"/>
</dbReference>
<sequence length="354" mass="36503">MIGSGRAAAVMMGTMPAAITTPGTPGSSGPSGPPHRVAVIAVPPVTMFDLSIPQLVLGATFVADRPGYEVVVCAADPGPVAVEGDGGGMGLTVSRGLDAVACADTVIVTGTGARVDADARVLAALRAAAAAGRRIASICTGAFVLAQAGLLDGRQATTYWVQAGALSSRFPAVDVRADVLFVEDGQIVTSAGLAAGIDLCLHLVRSDYGSAVANAAARLAVAAPARAGDQNQRLPTPLPGPDGSGLARTRDWALARLDEPLTLADLAAHAHVSERTLGRRFRAQTGLSPLQWLLHQRIERARELLETTDLTMDHVARRSGLGSADSLRQHLLRRTGLTPTAYRTAFARPHCGAV</sequence>
<keyword evidence="1" id="KW-0805">Transcription regulation</keyword>
<dbReference type="PANTHER" id="PTHR43130:SF3">
    <property type="entry name" value="HTH-TYPE TRANSCRIPTIONAL REGULATOR RV1931C"/>
    <property type="match status" value="1"/>
</dbReference>
<dbReference type="PANTHER" id="PTHR43130">
    <property type="entry name" value="ARAC-FAMILY TRANSCRIPTIONAL REGULATOR"/>
    <property type="match status" value="1"/>
</dbReference>
<dbReference type="Pfam" id="PF12833">
    <property type="entry name" value="HTH_18"/>
    <property type="match status" value="1"/>
</dbReference>
<reference evidence="6" key="1">
    <citation type="submission" date="2015-02" db="EMBL/GenBank/DDBJ databases">
        <title>Draft Genome of Frankia sp. CpI1-S.</title>
        <authorList>
            <person name="Oshone R.T."/>
            <person name="Ngom M."/>
            <person name="Ghodhbane-Gtari F."/>
            <person name="Gtari M."/>
            <person name="Morris K."/>
            <person name="Thomas K."/>
            <person name="Sen A."/>
            <person name="Tisa L.S."/>
        </authorList>
    </citation>
    <scope>NUCLEOTIDE SEQUENCE [LARGE SCALE GENOMIC DNA]</scope>
    <source>
        <strain evidence="6">CpI1-S</strain>
    </source>
</reference>
<dbReference type="SUPFAM" id="SSF46689">
    <property type="entry name" value="Homeodomain-like"/>
    <property type="match status" value="2"/>
</dbReference>
<feature type="domain" description="HTH araC/xylS-type" evidence="4">
    <location>
        <begin position="247"/>
        <end position="345"/>
    </location>
</feature>
<dbReference type="GO" id="GO:0043565">
    <property type="term" value="F:sequence-specific DNA binding"/>
    <property type="evidence" value="ECO:0007669"/>
    <property type="project" value="InterPro"/>
</dbReference>
<dbReference type="Proteomes" id="UP000032545">
    <property type="component" value="Unassembled WGS sequence"/>
</dbReference>
<keyword evidence="2" id="KW-0804">Transcription</keyword>
<dbReference type="PATRIC" id="fig|1502723.3.peg.4013"/>
<dbReference type="InterPro" id="IPR009057">
    <property type="entry name" value="Homeodomain-like_sf"/>
</dbReference>
<keyword evidence="6" id="KW-1185">Reference proteome</keyword>
<gene>
    <name evidence="5" type="ORF">FF36_04292</name>
</gene>
<reference evidence="5 6" key="2">
    <citation type="journal article" date="2016" name="Genome Announc.">
        <title>Permanent Draft Genome Sequences for Two Variants of Frankia sp. Strain CpI1, the First Frankia Strain Isolated from Root Nodules of Comptonia peregrina.</title>
        <authorList>
            <person name="Oshone R."/>
            <person name="Hurst S.G.IV."/>
            <person name="Abebe-Akele F."/>
            <person name="Simpson S."/>
            <person name="Morris K."/>
            <person name="Thomas W.K."/>
            <person name="Tisa L.S."/>
        </authorList>
    </citation>
    <scope>NUCLEOTIDE SEQUENCE [LARGE SCALE GENOMIC DNA]</scope>
    <source>
        <strain evidence="6">CpI1-S</strain>
    </source>
</reference>
<dbReference type="AlphaFoldDB" id="A0A0D8BB06"/>
<dbReference type="InterPro" id="IPR052158">
    <property type="entry name" value="INH-QAR"/>
</dbReference>
<comment type="caution">
    <text evidence="5">The sequence shown here is derived from an EMBL/GenBank/DDBJ whole genome shotgun (WGS) entry which is preliminary data.</text>
</comment>
<organism evidence="5 6">
    <name type="scientific">Frankia torreyi</name>
    <dbReference type="NCBI Taxonomy" id="1856"/>
    <lineage>
        <taxon>Bacteria</taxon>
        <taxon>Bacillati</taxon>
        <taxon>Actinomycetota</taxon>
        <taxon>Actinomycetes</taxon>
        <taxon>Frankiales</taxon>
        <taxon>Frankiaceae</taxon>
        <taxon>Frankia</taxon>
    </lineage>
</organism>
<evidence type="ECO:0000313" key="6">
    <source>
        <dbReference type="Proteomes" id="UP000032545"/>
    </source>
</evidence>
<dbReference type="PROSITE" id="PS01124">
    <property type="entry name" value="HTH_ARAC_FAMILY_2"/>
    <property type="match status" value="1"/>
</dbReference>
<dbReference type="EMBL" id="JYFN01000038">
    <property type="protein sequence ID" value="KJE21361.1"/>
    <property type="molecule type" value="Genomic_DNA"/>
</dbReference>
<dbReference type="GO" id="GO:0003700">
    <property type="term" value="F:DNA-binding transcription factor activity"/>
    <property type="evidence" value="ECO:0007669"/>
    <property type="project" value="InterPro"/>
</dbReference>
<name>A0A0D8BB06_9ACTN</name>
<evidence type="ECO:0000256" key="2">
    <source>
        <dbReference type="ARBA" id="ARBA00023163"/>
    </source>
</evidence>